<accession>A0A8H6WHT9</accession>
<dbReference type="SMART" id="SM00028">
    <property type="entry name" value="TPR"/>
    <property type="match status" value="2"/>
</dbReference>
<dbReference type="InterPro" id="IPR051864">
    <property type="entry name" value="NCF2_NOXA1"/>
</dbReference>
<dbReference type="InterPro" id="IPR019734">
    <property type="entry name" value="TPR_rpt"/>
</dbReference>
<dbReference type="SUPFAM" id="SSF48452">
    <property type="entry name" value="TPR-like"/>
    <property type="match status" value="1"/>
</dbReference>
<comment type="caution">
    <text evidence="2">The sequence shown here is derived from an EMBL/GenBank/DDBJ whole genome shotgun (WGS) entry which is preliminary data.</text>
</comment>
<dbReference type="Proteomes" id="UP000613580">
    <property type="component" value="Unassembled WGS sequence"/>
</dbReference>
<organism evidence="2 3">
    <name type="scientific">Mycena chlorophos</name>
    <name type="common">Agaric fungus</name>
    <name type="synonym">Agaricus chlorophos</name>
    <dbReference type="NCBI Taxonomy" id="658473"/>
    <lineage>
        <taxon>Eukaryota</taxon>
        <taxon>Fungi</taxon>
        <taxon>Dikarya</taxon>
        <taxon>Basidiomycota</taxon>
        <taxon>Agaricomycotina</taxon>
        <taxon>Agaricomycetes</taxon>
        <taxon>Agaricomycetidae</taxon>
        <taxon>Agaricales</taxon>
        <taxon>Marasmiineae</taxon>
        <taxon>Mycenaceae</taxon>
        <taxon>Mycena</taxon>
    </lineage>
</organism>
<evidence type="ECO:0000256" key="1">
    <source>
        <dbReference type="SAM" id="MobiDB-lite"/>
    </source>
</evidence>
<dbReference type="Gene3D" id="1.25.40.10">
    <property type="entry name" value="Tetratricopeptide repeat domain"/>
    <property type="match status" value="1"/>
</dbReference>
<dbReference type="EMBL" id="JACAZE010000004">
    <property type="protein sequence ID" value="KAF7318197.1"/>
    <property type="molecule type" value="Genomic_DNA"/>
</dbReference>
<dbReference type="AlphaFoldDB" id="A0A8H6WHT9"/>
<reference evidence="2" key="1">
    <citation type="submission" date="2020-05" db="EMBL/GenBank/DDBJ databases">
        <title>Mycena genomes resolve the evolution of fungal bioluminescence.</title>
        <authorList>
            <person name="Tsai I.J."/>
        </authorList>
    </citation>
    <scope>NUCLEOTIDE SEQUENCE</scope>
    <source>
        <strain evidence="2">110903Hualien_Pintung</strain>
    </source>
</reference>
<gene>
    <name evidence="2" type="ORF">HMN09_00328000</name>
</gene>
<dbReference type="PANTHER" id="PTHR15175:SF0">
    <property type="entry name" value="SH3 DOMAIN-CONTAINING PROTEIN C23A1.17"/>
    <property type="match status" value="1"/>
</dbReference>
<dbReference type="PANTHER" id="PTHR15175">
    <property type="entry name" value="NEUTROPHIL CYTOSOLIC FACTOR 2, NEUTROPHIL NADPH OXIDASE FACTOR 2"/>
    <property type="match status" value="1"/>
</dbReference>
<dbReference type="OrthoDB" id="9450131at2759"/>
<protein>
    <submittedName>
        <fullName evidence="2">NAD(P)H oxidase regulator</fullName>
    </submittedName>
</protein>
<feature type="region of interest" description="Disordered" evidence="1">
    <location>
        <begin position="201"/>
        <end position="235"/>
    </location>
</feature>
<evidence type="ECO:0000313" key="3">
    <source>
        <dbReference type="Proteomes" id="UP000613580"/>
    </source>
</evidence>
<name>A0A8H6WHT9_MYCCL</name>
<feature type="compositionally biased region" description="Polar residues" evidence="1">
    <location>
        <begin position="207"/>
        <end position="224"/>
    </location>
</feature>
<evidence type="ECO:0000313" key="2">
    <source>
        <dbReference type="EMBL" id="KAF7318197.1"/>
    </source>
</evidence>
<keyword evidence="3" id="KW-1185">Reference proteome</keyword>
<proteinExistence type="predicted"/>
<dbReference type="Pfam" id="PF13181">
    <property type="entry name" value="TPR_8"/>
    <property type="match status" value="1"/>
</dbReference>
<sequence>MTTLDQIRAELETWQSALQAADSGDLRTSLRLFASIADTSKIHLNVALIHDRLGERAAAIENLSKAIELDQYLAVGYFQRGCAYFGAAQLEEALNDYTQAQITMRSNAEINYSILGLNFTLKRSEVLFNTALVQLRLGRRAEEAALTLRRAAETDSSSELKAMIERSQRAPQECVPYSLPAGILYRPSAAKMQLLDAASQGAAPKSSVPTLDTSSTSEKTSTLVPSKKSARKRKTSLASSFVSSSLSTTTITGGRVPTRRELSRVIGADMTPPATDITGMPCAGVRVSHGPLAGLMAWRFIVEPDVTAYKRSSSSQLSPHMPPPPAIVLNFLLDTGNQKTFVPVEALAAIGLNLNPGAEVTLRIQGIRTRCTVAEPDEAGRIGVSFMTAGCLTYYFDSALTAPVLYDGSAERPAHVPRTIRVEDLPRRKNWLLRILAIFSRAEK</sequence>
<dbReference type="InterPro" id="IPR011990">
    <property type="entry name" value="TPR-like_helical_dom_sf"/>
</dbReference>